<dbReference type="Proteomes" id="UP000295391">
    <property type="component" value="Unassembled WGS sequence"/>
</dbReference>
<name>A0A4R6VRP4_9HYPH</name>
<feature type="transmembrane region" description="Helical" evidence="4">
    <location>
        <begin position="80"/>
        <end position="98"/>
    </location>
</feature>
<feature type="transmembrane region" description="Helical" evidence="4">
    <location>
        <begin position="299"/>
        <end position="320"/>
    </location>
</feature>
<feature type="transmembrane region" description="Helical" evidence="4">
    <location>
        <begin position="275"/>
        <end position="293"/>
    </location>
</feature>
<dbReference type="Pfam" id="PF07690">
    <property type="entry name" value="MFS_1"/>
    <property type="match status" value="1"/>
</dbReference>
<sequence>MSIFVKHRAFLRSPYFMLILMAIAMQLSFASWQNFLNNFAHDKAAFTGADMGLLQSIREIPGFLAFTAVFVLLLLREQTFALISLALLGLGVAVTGYFPTLTGLLITTFIMSVGFHYYETMNQSLQLQWLPKETAPRQLGVILAVGSFGQLIVFGLIIWLYQWAKLPYTALFAIFGGLTLALVAFMVFWFPQFKEEVPQIKKIVLRKRYWLYYALTFMSGARRQIFVVFAAWMMVEKFGFEVHEVSILFLINVAFNMYFAPKIGAAIIRFGERTALTIEYIGLILVFTAYAFVNDPILGASLYVIDHFFFALAIALKTYFQKIADPRDMAPTASVAFTINHIAAVVIPVVFGLIWITNPAAVFLAGAGFAFISLVLARLIPRHPMEGHETVLGKKAVAVGE</sequence>
<dbReference type="AlphaFoldDB" id="A0A4R6VRP4"/>
<evidence type="ECO:0000256" key="2">
    <source>
        <dbReference type="ARBA" id="ARBA00022989"/>
    </source>
</evidence>
<dbReference type="Gene3D" id="1.20.1250.20">
    <property type="entry name" value="MFS general substrate transporter like domains"/>
    <property type="match status" value="2"/>
</dbReference>
<keyword evidence="2 4" id="KW-1133">Transmembrane helix</keyword>
<gene>
    <name evidence="5" type="ORF">ATL17_0706</name>
</gene>
<feature type="transmembrane region" description="Helical" evidence="4">
    <location>
        <begin position="104"/>
        <end position="120"/>
    </location>
</feature>
<dbReference type="EMBL" id="SNYR01000001">
    <property type="protein sequence ID" value="TDQ66703.1"/>
    <property type="molecule type" value="Genomic_DNA"/>
</dbReference>
<keyword evidence="1 4" id="KW-0812">Transmembrane</keyword>
<organism evidence="5 6">
    <name type="scientific">Maritalea mobilis</name>
    <dbReference type="NCBI Taxonomy" id="483324"/>
    <lineage>
        <taxon>Bacteria</taxon>
        <taxon>Pseudomonadati</taxon>
        <taxon>Pseudomonadota</taxon>
        <taxon>Alphaproteobacteria</taxon>
        <taxon>Hyphomicrobiales</taxon>
        <taxon>Devosiaceae</taxon>
        <taxon>Maritalea</taxon>
    </lineage>
</organism>
<dbReference type="RefSeq" id="WP_133571382.1">
    <property type="nucleotide sequence ID" value="NZ_SNYR01000001.1"/>
</dbReference>
<feature type="transmembrane region" description="Helical" evidence="4">
    <location>
        <begin position="362"/>
        <end position="380"/>
    </location>
</feature>
<dbReference type="SUPFAM" id="SSF103473">
    <property type="entry name" value="MFS general substrate transporter"/>
    <property type="match status" value="1"/>
</dbReference>
<accession>A0A4R6VRP4</accession>
<feature type="transmembrane region" description="Helical" evidence="4">
    <location>
        <begin position="332"/>
        <end position="356"/>
    </location>
</feature>
<keyword evidence="3 4" id="KW-0472">Membrane</keyword>
<proteinExistence type="predicted"/>
<feature type="transmembrane region" description="Helical" evidence="4">
    <location>
        <begin position="168"/>
        <end position="190"/>
    </location>
</feature>
<dbReference type="GO" id="GO:0022857">
    <property type="term" value="F:transmembrane transporter activity"/>
    <property type="evidence" value="ECO:0007669"/>
    <property type="project" value="InterPro"/>
</dbReference>
<feature type="transmembrane region" description="Helical" evidence="4">
    <location>
        <begin position="210"/>
        <end position="235"/>
    </location>
</feature>
<dbReference type="InterPro" id="IPR036259">
    <property type="entry name" value="MFS_trans_sf"/>
</dbReference>
<comment type="caution">
    <text evidence="5">The sequence shown here is derived from an EMBL/GenBank/DDBJ whole genome shotgun (WGS) entry which is preliminary data.</text>
</comment>
<protein>
    <submittedName>
        <fullName evidence="5">Putative MFS family arabinose efflux permease</fullName>
    </submittedName>
</protein>
<feature type="transmembrane region" description="Helical" evidence="4">
    <location>
        <begin position="141"/>
        <end position="162"/>
    </location>
</feature>
<feature type="transmembrane region" description="Helical" evidence="4">
    <location>
        <begin position="247"/>
        <end position="268"/>
    </location>
</feature>
<dbReference type="OrthoDB" id="9774288at2"/>
<evidence type="ECO:0000313" key="5">
    <source>
        <dbReference type="EMBL" id="TDQ66703.1"/>
    </source>
</evidence>
<evidence type="ECO:0000313" key="6">
    <source>
        <dbReference type="Proteomes" id="UP000295391"/>
    </source>
</evidence>
<keyword evidence="6" id="KW-1185">Reference proteome</keyword>
<feature type="transmembrane region" description="Helical" evidence="4">
    <location>
        <begin position="56"/>
        <end position="75"/>
    </location>
</feature>
<dbReference type="InterPro" id="IPR011701">
    <property type="entry name" value="MFS"/>
</dbReference>
<evidence type="ECO:0000256" key="3">
    <source>
        <dbReference type="ARBA" id="ARBA00023136"/>
    </source>
</evidence>
<evidence type="ECO:0000256" key="1">
    <source>
        <dbReference type="ARBA" id="ARBA00022692"/>
    </source>
</evidence>
<reference evidence="5 6" key="1">
    <citation type="submission" date="2019-03" db="EMBL/GenBank/DDBJ databases">
        <title>Genomic Encyclopedia of Type Strains, Phase III (KMG-III): the genomes of soil and plant-associated and newly described type strains.</title>
        <authorList>
            <person name="Whitman W."/>
        </authorList>
    </citation>
    <scope>NUCLEOTIDE SEQUENCE [LARGE SCALE GENOMIC DNA]</scope>
    <source>
        <strain evidence="5 6">CGMCC 1.7002</strain>
    </source>
</reference>
<feature type="transmembrane region" description="Helical" evidence="4">
    <location>
        <begin position="15"/>
        <end position="36"/>
    </location>
</feature>
<evidence type="ECO:0000256" key="4">
    <source>
        <dbReference type="SAM" id="Phobius"/>
    </source>
</evidence>